<accession>A0A0A1X6T2</accession>
<organism evidence="2">
    <name type="scientific">Zeugodacus cucurbitae</name>
    <name type="common">Melon fruit fly</name>
    <name type="synonym">Bactrocera cucurbitae</name>
    <dbReference type="NCBI Taxonomy" id="28588"/>
    <lineage>
        <taxon>Eukaryota</taxon>
        <taxon>Metazoa</taxon>
        <taxon>Ecdysozoa</taxon>
        <taxon>Arthropoda</taxon>
        <taxon>Hexapoda</taxon>
        <taxon>Insecta</taxon>
        <taxon>Pterygota</taxon>
        <taxon>Neoptera</taxon>
        <taxon>Endopterygota</taxon>
        <taxon>Diptera</taxon>
        <taxon>Brachycera</taxon>
        <taxon>Muscomorpha</taxon>
        <taxon>Tephritoidea</taxon>
        <taxon>Tephritidae</taxon>
        <taxon>Zeugodacus</taxon>
        <taxon>Zeugodacus</taxon>
    </lineage>
</organism>
<feature type="region of interest" description="Disordered" evidence="1">
    <location>
        <begin position="102"/>
        <end position="124"/>
    </location>
</feature>
<protein>
    <submittedName>
        <fullName evidence="2">Uncharacterized RING finger protein P8B7.23</fullName>
    </submittedName>
</protein>
<name>A0A0A1X6T2_ZEUCU</name>
<gene>
    <name evidence="2" type="primary">SPBP8B7.23</name>
    <name evidence="2" type="ORF">g.4964</name>
</gene>
<evidence type="ECO:0000256" key="1">
    <source>
        <dbReference type="SAM" id="MobiDB-lite"/>
    </source>
</evidence>
<reference evidence="2" key="2">
    <citation type="journal article" date="2015" name="Gigascience">
        <title>Reconstructing a comprehensive transcriptome assembly of a white-pupal translocated strain of the pest fruit fly Bactrocera cucurbitae.</title>
        <authorList>
            <person name="Sim S.B."/>
            <person name="Calla B."/>
            <person name="Hall B."/>
            <person name="DeRego T."/>
            <person name="Geib S.M."/>
        </authorList>
    </citation>
    <scope>NUCLEOTIDE SEQUENCE</scope>
</reference>
<dbReference type="AlphaFoldDB" id="A0A0A1X6T2"/>
<dbReference type="OrthoDB" id="7965789at2759"/>
<proteinExistence type="predicted"/>
<sequence length="163" mass="17503">MKRRQLKSLRISFVVLSFLLYFKATTATLTHAGVELRQQSQPQSFQQASAGRQHDNARRSQPFNALLTSVGQLADSPLRRHGEHLALTASRASGRKRLARAVDDGGEAGGPQSRMHFGGGSGGDGEVDMAGMDFGDMFQSVIQFILNAIGSIMNLFAPNAGDG</sequence>
<reference evidence="2" key="1">
    <citation type="submission" date="2014-11" db="EMBL/GenBank/DDBJ databases">
        <authorList>
            <person name="Geib S."/>
        </authorList>
    </citation>
    <scope>NUCLEOTIDE SEQUENCE</scope>
</reference>
<evidence type="ECO:0000313" key="2">
    <source>
        <dbReference type="EMBL" id="JAD06455.1"/>
    </source>
</evidence>
<dbReference type="EMBL" id="GBXI01007837">
    <property type="protein sequence ID" value="JAD06455.1"/>
    <property type="molecule type" value="Transcribed_RNA"/>
</dbReference>